<accession>A0ABQ3LWF0</accession>
<dbReference type="Pfam" id="PF09954">
    <property type="entry name" value="DUF2188"/>
    <property type="match status" value="1"/>
</dbReference>
<reference evidence="3" key="1">
    <citation type="journal article" date="2019" name="Int. J. Syst. Evol. Microbiol.">
        <title>The Global Catalogue of Microorganisms (GCM) 10K type strain sequencing project: providing services to taxonomists for standard genome sequencing and annotation.</title>
        <authorList>
            <consortium name="The Broad Institute Genomics Platform"/>
            <consortium name="The Broad Institute Genome Sequencing Center for Infectious Disease"/>
            <person name="Wu L."/>
            <person name="Ma J."/>
        </authorList>
    </citation>
    <scope>NUCLEOTIDE SEQUENCE [LARGE SCALE GENOMIC DNA]</scope>
    <source>
        <strain evidence="3">CGMCC 4.7367</strain>
    </source>
</reference>
<evidence type="ECO:0000256" key="1">
    <source>
        <dbReference type="SAM" id="MobiDB-lite"/>
    </source>
</evidence>
<keyword evidence="3" id="KW-1185">Reference proteome</keyword>
<organism evidence="2 3">
    <name type="scientific">Lentzea cavernae</name>
    <dbReference type="NCBI Taxonomy" id="2020703"/>
    <lineage>
        <taxon>Bacteria</taxon>
        <taxon>Bacillati</taxon>
        <taxon>Actinomycetota</taxon>
        <taxon>Actinomycetes</taxon>
        <taxon>Pseudonocardiales</taxon>
        <taxon>Pseudonocardiaceae</taxon>
        <taxon>Lentzea</taxon>
    </lineage>
</organism>
<evidence type="ECO:0000313" key="2">
    <source>
        <dbReference type="EMBL" id="GHH27990.1"/>
    </source>
</evidence>
<comment type="caution">
    <text evidence="2">The sequence shown here is derived from an EMBL/GenBank/DDBJ whole genome shotgun (WGS) entry which is preliminary data.</text>
</comment>
<protein>
    <recommendedName>
        <fullName evidence="4">DUF2188 domain-containing protein</fullName>
    </recommendedName>
</protein>
<feature type="compositionally biased region" description="Polar residues" evidence="1">
    <location>
        <begin position="53"/>
        <end position="68"/>
    </location>
</feature>
<gene>
    <name evidence="2" type="ORF">GCM10017774_01440</name>
</gene>
<feature type="region of interest" description="Disordered" evidence="1">
    <location>
        <begin position="53"/>
        <end position="79"/>
    </location>
</feature>
<name>A0ABQ3LWF0_9PSEU</name>
<dbReference type="InterPro" id="IPR018691">
    <property type="entry name" value="DUF2188"/>
</dbReference>
<evidence type="ECO:0008006" key="4">
    <source>
        <dbReference type="Google" id="ProtNLM"/>
    </source>
</evidence>
<evidence type="ECO:0000313" key="3">
    <source>
        <dbReference type="Proteomes" id="UP000605568"/>
    </source>
</evidence>
<dbReference type="Proteomes" id="UP000605568">
    <property type="component" value="Unassembled WGS sequence"/>
</dbReference>
<proteinExistence type="predicted"/>
<sequence length="116" mass="12788">MITGPAFPRWGPREAAAFPVCRRSGPWAPSGHHIPIGKEAALKGDVETYNENGTWKNKVEGNSQASSTHDTKDEATAKGREMAIERGVEHIIRNLDGTIGERNTYPRERDPRNIPG</sequence>
<dbReference type="EMBL" id="BNAR01000001">
    <property type="protein sequence ID" value="GHH27990.1"/>
    <property type="molecule type" value="Genomic_DNA"/>
</dbReference>
<feature type="compositionally biased region" description="Basic and acidic residues" evidence="1">
    <location>
        <begin position="69"/>
        <end position="79"/>
    </location>
</feature>